<dbReference type="EMBL" id="DTLB01000035">
    <property type="protein sequence ID" value="HFW32423.1"/>
    <property type="molecule type" value="Genomic_DNA"/>
</dbReference>
<dbReference type="GO" id="GO:0006435">
    <property type="term" value="P:threonyl-tRNA aminoacylation"/>
    <property type="evidence" value="ECO:0007669"/>
    <property type="project" value="UniProtKB-UniRule"/>
</dbReference>
<dbReference type="InterPro" id="IPR045864">
    <property type="entry name" value="aa-tRNA-synth_II/BPL/LPL"/>
</dbReference>
<dbReference type="SUPFAM" id="SSF52954">
    <property type="entry name" value="Class II aaRS ABD-related"/>
    <property type="match status" value="1"/>
</dbReference>
<accession>A0A7C3RC04</accession>
<dbReference type="FunFam" id="3.30.930.10:FF:000076">
    <property type="entry name" value="Threonine--tRNA ligase"/>
    <property type="match status" value="1"/>
</dbReference>
<keyword evidence="7 14" id="KW-0547">Nucleotide-binding</keyword>
<evidence type="ECO:0000256" key="1">
    <source>
        <dbReference type="ARBA" id="ARBA00004496"/>
    </source>
</evidence>
<keyword evidence="11 14" id="KW-0648">Protein biosynthesis</keyword>
<keyword evidence="4 14" id="KW-0820">tRNA-binding</keyword>
<dbReference type="PROSITE" id="PS50862">
    <property type="entry name" value="AA_TRNA_LIGASE_II"/>
    <property type="match status" value="1"/>
</dbReference>
<dbReference type="InterPro" id="IPR006195">
    <property type="entry name" value="aa-tRNA-synth_II"/>
</dbReference>
<dbReference type="GO" id="GO:0008270">
    <property type="term" value="F:zinc ion binding"/>
    <property type="evidence" value="ECO:0007669"/>
    <property type="project" value="InterPro"/>
</dbReference>
<dbReference type="InterPro" id="IPR002314">
    <property type="entry name" value="aa-tRNA-synt_IIb"/>
</dbReference>
<feature type="domain" description="Aminoacyl-transfer RNA synthetases class-II family profile" evidence="15">
    <location>
        <begin position="191"/>
        <end position="494"/>
    </location>
</feature>
<dbReference type="InterPro" id="IPR036621">
    <property type="entry name" value="Anticodon-bd_dom_sf"/>
</dbReference>
<reference evidence="16" key="1">
    <citation type="journal article" date="2020" name="mSystems">
        <title>Genome- and Community-Level Interaction Insights into Carbon Utilization and Element Cycling Functions of Hydrothermarchaeota in Hydrothermal Sediment.</title>
        <authorList>
            <person name="Zhou Z."/>
            <person name="Liu Y."/>
            <person name="Xu W."/>
            <person name="Pan J."/>
            <person name="Luo Z.H."/>
            <person name="Li M."/>
        </authorList>
    </citation>
    <scope>NUCLEOTIDE SEQUENCE [LARGE SCALE GENOMIC DNA]</scope>
    <source>
        <strain evidence="16">SpSt-87</strain>
    </source>
</reference>
<comment type="cofactor">
    <cofactor evidence="14">
        <name>Zn(2+)</name>
        <dbReference type="ChEBI" id="CHEBI:29105"/>
    </cofactor>
    <text evidence="14">Binds 1 zinc ion per subunit.</text>
</comment>
<feature type="binding site" evidence="14">
    <location>
        <position position="463"/>
    </location>
    <ligand>
        <name>Zn(2+)</name>
        <dbReference type="ChEBI" id="CHEBI:29105"/>
        <note>catalytic</note>
    </ligand>
</feature>
<dbReference type="Pfam" id="PF00587">
    <property type="entry name" value="tRNA-synt_2b"/>
    <property type="match status" value="1"/>
</dbReference>
<dbReference type="PANTHER" id="PTHR11451:SF44">
    <property type="entry name" value="THREONINE--TRNA LIGASE, CHLOROPLASTIC_MITOCHONDRIAL 2"/>
    <property type="match status" value="1"/>
</dbReference>
<keyword evidence="9 14" id="KW-0067">ATP-binding</keyword>
<evidence type="ECO:0000256" key="13">
    <source>
        <dbReference type="ARBA" id="ARBA00049515"/>
    </source>
</evidence>
<comment type="similarity">
    <text evidence="2 14">Belongs to the class-II aminoacyl-tRNA synthetase family.</text>
</comment>
<dbReference type="GO" id="GO:0005737">
    <property type="term" value="C:cytoplasm"/>
    <property type="evidence" value="ECO:0007669"/>
    <property type="project" value="UniProtKB-SubCell"/>
</dbReference>
<proteinExistence type="inferred from homology"/>
<dbReference type="Pfam" id="PF03129">
    <property type="entry name" value="HGTP_anticodon"/>
    <property type="match status" value="1"/>
</dbReference>
<evidence type="ECO:0000256" key="2">
    <source>
        <dbReference type="ARBA" id="ARBA00008226"/>
    </source>
</evidence>
<evidence type="ECO:0000256" key="6">
    <source>
        <dbReference type="ARBA" id="ARBA00022723"/>
    </source>
</evidence>
<dbReference type="NCBIfam" id="TIGR00418">
    <property type="entry name" value="thrS"/>
    <property type="match status" value="1"/>
</dbReference>
<feature type="binding site" evidence="14">
    <location>
        <position position="287"/>
    </location>
    <ligand>
        <name>Zn(2+)</name>
        <dbReference type="ChEBI" id="CHEBI:29105"/>
        <note>catalytic</note>
    </ligand>
</feature>
<dbReference type="InterPro" id="IPR047246">
    <property type="entry name" value="ThrRS_anticodon"/>
</dbReference>
<keyword evidence="10 14" id="KW-0694">RNA-binding</keyword>
<evidence type="ECO:0000256" key="7">
    <source>
        <dbReference type="ARBA" id="ARBA00022741"/>
    </source>
</evidence>
<dbReference type="FunFam" id="3.40.50.800:FF:000001">
    <property type="entry name" value="Threonine--tRNA ligase"/>
    <property type="match status" value="1"/>
</dbReference>
<evidence type="ECO:0000256" key="10">
    <source>
        <dbReference type="ARBA" id="ARBA00022884"/>
    </source>
</evidence>
<dbReference type="Gene3D" id="3.30.930.10">
    <property type="entry name" value="Bira Bifunctional Protein, Domain 2"/>
    <property type="match status" value="1"/>
</dbReference>
<evidence type="ECO:0000313" key="16">
    <source>
        <dbReference type="EMBL" id="HFW32423.1"/>
    </source>
</evidence>
<evidence type="ECO:0000256" key="4">
    <source>
        <dbReference type="ARBA" id="ARBA00022555"/>
    </source>
</evidence>
<dbReference type="InterPro" id="IPR002320">
    <property type="entry name" value="Thr-tRNA-ligase_IIa"/>
</dbReference>
<dbReference type="NCBIfam" id="NF003068">
    <property type="entry name" value="PRK03991.1"/>
    <property type="match status" value="1"/>
</dbReference>
<dbReference type="InterPro" id="IPR015011">
    <property type="entry name" value="Threonyl-tRNA_syn_edit_dom_arc"/>
</dbReference>
<evidence type="ECO:0000256" key="3">
    <source>
        <dbReference type="ARBA" id="ARBA00022490"/>
    </source>
</evidence>
<comment type="subcellular location">
    <subcellularLocation>
        <location evidence="1 14">Cytoplasm</location>
    </subcellularLocation>
</comment>
<dbReference type="SUPFAM" id="SSF55681">
    <property type="entry name" value="Class II aaRS and biotin synthetases"/>
    <property type="match status" value="1"/>
</dbReference>
<dbReference type="InterPro" id="IPR023509">
    <property type="entry name" value="DTD-like_sf"/>
</dbReference>
<dbReference type="GO" id="GO:0005524">
    <property type="term" value="F:ATP binding"/>
    <property type="evidence" value="ECO:0007669"/>
    <property type="project" value="UniProtKB-UniRule"/>
</dbReference>
<evidence type="ECO:0000256" key="12">
    <source>
        <dbReference type="ARBA" id="ARBA00023146"/>
    </source>
</evidence>
<evidence type="ECO:0000256" key="8">
    <source>
        <dbReference type="ARBA" id="ARBA00022833"/>
    </source>
</evidence>
<dbReference type="CDD" id="cd00860">
    <property type="entry name" value="ThrRS_anticodon"/>
    <property type="match status" value="1"/>
</dbReference>
<feature type="binding site" evidence="14">
    <location>
        <position position="339"/>
    </location>
    <ligand>
        <name>Zn(2+)</name>
        <dbReference type="ChEBI" id="CHEBI:29105"/>
        <note>catalytic</note>
    </ligand>
</feature>
<organism evidence="16">
    <name type="scientific">Archaeoglobus fulgidus</name>
    <dbReference type="NCBI Taxonomy" id="2234"/>
    <lineage>
        <taxon>Archaea</taxon>
        <taxon>Methanobacteriati</taxon>
        <taxon>Methanobacteriota</taxon>
        <taxon>Archaeoglobi</taxon>
        <taxon>Archaeoglobales</taxon>
        <taxon>Archaeoglobaceae</taxon>
        <taxon>Archaeoglobus</taxon>
    </lineage>
</organism>
<dbReference type="GO" id="GO:0004829">
    <property type="term" value="F:threonine-tRNA ligase activity"/>
    <property type="evidence" value="ECO:0007669"/>
    <property type="project" value="UniProtKB-UniRule"/>
</dbReference>
<comment type="caution">
    <text evidence="14">Lacks conserved residue(s) required for the propagation of feature annotation.</text>
</comment>
<dbReference type="InterPro" id="IPR004154">
    <property type="entry name" value="Anticodon-bd"/>
</dbReference>
<evidence type="ECO:0000256" key="9">
    <source>
        <dbReference type="ARBA" id="ARBA00022840"/>
    </source>
</evidence>
<keyword evidence="8 14" id="KW-0862">Zinc</keyword>
<sequence>MKLLLIHADYMEYEVKKKTKLAEPFDGKGERVEEVLVAFTSVERGDNEDVVRRAAEAIREVAEKVNASRIMIYPYAHLSSNLADADTAVRLLKRLEVELSDFEVHRSPFGWYKAFKISCKGHPLSELSREIGGEAEAEVTQALKEEEKVVSYWYILTPEKELVEVEKFDFTGYEKLRKFVNYEIAKRRAVDVIPPHVEYMRRLEIADYESAGDSGHIRYYPKGRLIKTLLEQFITRKCIEYGAMEVETPIMYDRNHPTLRRYLERFPARQYIIKGDKREFFLRFAACFGQFLMLSNSTLTYRYLPLKIYELTRYSFRKEQRGELVGLRRLRAFTMPDMHTVAKDMEQAKEEFFNQYRLSVEVLREIGLEPDDYEVAVRVTRDFYEENREFVHSLVDVLKKPILIEMWDHRFFYFVLKFEFNFVDALDKASALSTVQIDVENAERYGITYVDSDGNEKYPYILHCSVSGAVERVMYALLEKAKYMLDEGKLPMLPVWLSPTQVRIIPVSEKFLDVAIKIADEMGRNGIRVDVDDRNETLSKKVRDAQTEWVPYIAVVGDKEVESGKLSVTVRAESTQNEHKRVEMSVEDLTARIKAECEGKPFMPLPLPRLLSLRPSFR</sequence>
<protein>
    <recommendedName>
        <fullName evidence="14">Threonine--tRNA ligase</fullName>
        <ecNumber evidence="14">6.1.1.3</ecNumber>
    </recommendedName>
    <alternativeName>
        <fullName evidence="14">Threonyl-tRNA synthetase</fullName>
        <shortName evidence="14">ThrRS</shortName>
    </alternativeName>
</protein>
<dbReference type="EC" id="6.1.1.3" evidence="14"/>
<evidence type="ECO:0000256" key="11">
    <source>
        <dbReference type="ARBA" id="ARBA00022917"/>
    </source>
</evidence>
<comment type="catalytic activity">
    <reaction evidence="13 14">
        <text>tRNA(Thr) + L-threonine + ATP = L-threonyl-tRNA(Thr) + AMP + diphosphate + H(+)</text>
        <dbReference type="Rhea" id="RHEA:24624"/>
        <dbReference type="Rhea" id="RHEA-COMP:9670"/>
        <dbReference type="Rhea" id="RHEA-COMP:9704"/>
        <dbReference type="ChEBI" id="CHEBI:15378"/>
        <dbReference type="ChEBI" id="CHEBI:30616"/>
        <dbReference type="ChEBI" id="CHEBI:33019"/>
        <dbReference type="ChEBI" id="CHEBI:57926"/>
        <dbReference type="ChEBI" id="CHEBI:78442"/>
        <dbReference type="ChEBI" id="CHEBI:78534"/>
        <dbReference type="ChEBI" id="CHEBI:456215"/>
        <dbReference type="EC" id="6.1.1.3"/>
    </reaction>
</comment>
<dbReference type="AlphaFoldDB" id="A0A7C3RC04"/>
<name>A0A7C3RC04_ARCFL</name>
<dbReference type="Pfam" id="PF08915">
    <property type="entry name" value="tRNA-Thr_ED"/>
    <property type="match status" value="1"/>
</dbReference>
<comment type="subunit">
    <text evidence="14">Homodimer.</text>
</comment>
<keyword evidence="3 14" id="KW-0963">Cytoplasm</keyword>
<dbReference type="Gene3D" id="3.40.50.800">
    <property type="entry name" value="Anticodon-binding domain"/>
    <property type="match status" value="1"/>
</dbReference>
<keyword evidence="6 14" id="KW-0479">Metal-binding</keyword>
<keyword evidence="12 14" id="KW-0030">Aminoacyl-tRNA synthetase</keyword>
<dbReference type="HAMAP" id="MF_00184">
    <property type="entry name" value="Thr_tRNA_synth"/>
    <property type="match status" value="1"/>
</dbReference>
<dbReference type="GO" id="GO:0000049">
    <property type="term" value="F:tRNA binding"/>
    <property type="evidence" value="ECO:0007669"/>
    <property type="project" value="UniProtKB-KW"/>
</dbReference>
<gene>
    <name evidence="14" type="primary">thrS</name>
    <name evidence="16" type="ORF">ENW66_05665</name>
</gene>
<dbReference type="Gene3D" id="3.50.80.10">
    <property type="entry name" value="D-tyrosyl-tRNA(Tyr) deacylase"/>
    <property type="match status" value="1"/>
</dbReference>
<evidence type="ECO:0000256" key="5">
    <source>
        <dbReference type="ARBA" id="ARBA00022598"/>
    </source>
</evidence>
<evidence type="ECO:0000256" key="14">
    <source>
        <dbReference type="HAMAP-Rule" id="MF_00184"/>
    </source>
</evidence>
<dbReference type="PANTHER" id="PTHR11451">
    <property type="entry name" value="THREONINE-TRNA LIGASE"/>
    <property type="match status" value="1"/>
</dbReference>
<keyword evidence="5 14" id="KW-0436">Ligase</keyword>
<dbReference type="PRINTS" id="PR01047">
    <property type="entry name" value="TRNASYNTHTHR"/>
</dbReference>
<evidence type="ECO:0000259" key="15">
    <source>
        <dbReference type="PROSITE" id="PS50862"/>
    </source>
</evidence>
<comment type="caution">
    <text evidence="16">The sequence shown here is derived from an EMBL/GenBank/DDBJ whole genome shotgun (WGS) entry which is preliminary data.</text>
</comment>